<name>A0A484N9T4_9ASTE</name>
<dbReference type="GO" id="GO:0016887">
    <property type="term" value="F:ATP hydrolysis activity"/>
    <property type="evidence" value="ECO:0007669"/>
    <property type="project" value="TreeGrafter"/>
</dbReference>
<evidence type="ECO:0000313" key="1">
    <source>
        <dbReference type="EMBL" id="VFQ98135.1"/>
    </source>
</evidence>
<evidence type="ECO:0000313" key="2">
    <source>
        <dbReference type="Proteomes" id="UP000595140"/>
    </source>
</evidence>
<dbReference type="GO" id="GO:0000309">
    <property type="term" value="F:nicotinamide-nucleotide adenylyltransferase activity"/>
    <property type="evidence" value="ECO:0007669"/>
    <property type="project" value="TreeGrafter"/>
</dbReference>
<sequence>MRANFLYILGCVSQELEWLMSASGPSNTVLETVVHYSRMFMVQLLVMVPSQPTSLQTAEEMALLAYVESRIKAF</sequence>
<keyword evidence="2" id="KW-1185">Reference proteome</keyword>
<reference evidence="1 2" key="1">
    <citation type="submission" date="2018-04" db="EMBL/GenBank/DDBJ databases">
        <authorList>
            <person name="Vogel A."/>
        </authorList>
    </citation>
    <scope>NUCLEOTIDE SEQUENCE [LARGE SCALE GENOMIC DNA]</scope>
</reference>
<dbReference type="PANTHER" id="PTHR31285">
    <property type="entry name" value="NICOTINAMIDE MONONUCLEOTIDE ADENYLYLTRANSFERASE"/>
    <property type="match status" value="1"/>
</dbReference>
<proteinExistence type="predicted"/>
<gene>
    <name evidence="1" type="ORF">CCAM_LOCUS39911</name>
</gene>
<dbReference type="AlphaFoldDB" id="A0A484N9T4"/>
<dbReference type="OrthoDB" id="5591297at2759"/>
<dbReference type="Proteomes" id="UP000595140">
    <property type="component" value="Unassembled WGS sequence"/>
</dbReference>
<dbReference type="GO" id="GO:0005737">
    <property type="term" value="C:cytoplasm"/>
    <property type="evidence" value="ECO:0007669"/>
    <property type="project" value="TreeGrafter"/>
</dbReference>
<dbReference type="GO" id="GO:0005634">
    <property type="term" value="C:nucleus"/>
    <property type="evidence" value="ECO:0007669"/>
    <property type="project" value="TreeGrafter"/>
</dbReference>
<protein>
    <submittedName>
        <fullName evidence="1">Uncharacterized protein</fullName>
    </submittedName>
</protein>
<accession>A0A484N9T4</accession>
<dbReference type="EMBL" id="OOIL02006568">
    <property type="protein sequence ID" value="VFQ98135.1"/>
    <property type="molecule type" value="Genomic_DNA"/>
</dbReference>
<dbReference type="PANTHER" id="PTHR31285:SF0">
    <property type="entry name" value="NICOTINAMIDE MONONUCLEOTIDE ADENYLYLTRANSFERASE"/>
    <property type="match status" value="1"/>
</dbReference>
<organism evidence="1 2">
    <name type="scientific">Cuscuta campestris</name>
    <dbReference type="NCBI Taxonomy" id="132261"/>
    <lineage>
        <taxon>Eukaryota</taxon>
        <taxon>Viridiplantae</taxon>
        <taxon>Streptophyta</taxon>
        <taxon>Embryophyta</taxon>
        <taxon>Tracheophyta</taxon>
        <taxon>Spermatophyta</taxon>
        <taxon>Magnoliopsida</taxon>
        <taxon>eudicotyledons</taxon>
        <taxon>Gunneridae</taxon>
        <taxon>Pentapetalae</taxon>
        <taxon>asterids</taxon>
        <taxon>lamiids</taxon>
        <taxon>Solanales</taxon>
        <taxon>Convolvulaceae</taxon>
        <taxon>Cuscuteae</taxon>
        <taxon>Cuscuta</taxon>
        <taxon>Cuscuta subgen. Grammica</taxon>
        <taxon>Cuscuta sect. Cleistogrammica</taxon>
    </lineage>
</organism>